<dbReference type="InterPro" id="IPR001920">
    <property type="entry name" value="Asp/Glu_race"/>
</dbReference>
<dbReference type="Proteomes" id="UP001279734">
    <property type="component" value="Unassembled WGS sequence"/>
</dbReference>
<gene>
    <name evidence="2" type="ORF">Nepgr_016120</name>
</gene>
<dbReference type="AlphaFoldDB" id="A0AAD3XRR6"/>
<dbReference type="PANTHER" id="PTHR21198">
    <property type="entry name" value="GLUTAMATE RACEMASE"/>
    <property type="match status" value="1"/>
</dbReference>
<evidence type="ECO:0008006" key="4">
    <source>
        <dbReference type="Google" id="ProtNLM"/>
    </source>
</evidence>
<proteinExistence type="predicted"/>
<evidence type="ECO:0000313" key="2">
    <source>
        <dbReference type="EMBL" id="GMH14279.1"/>
    </source>
</evidence>
<dbReference type="GO" id="GO:0047661">
    <property type="term" value="F:amino-acid racemase activity"/>
    <property type="evidence" value="ECO:0007669"/>
    <property type="project" value="InterPro"/>
</dbReference>
<keyword evidence="3" id="KW-1185">Reference proteome</keyword>
<comment type="caution">
    <text evidence="2">The sequence shown here is derived from an EMBL/GenBank/DDBJ whole genome shotgun (WGS) entry which is preliminary data.</text>
</comment>
<dbReference type="SUPFAM" id="SSF53681">
    <property type="entry name" value="Aspartate/glutamate racemase"/>
    <property type="match status" value="2"/>
</dbReference>
<evidence type="ECO:0000313" key="3">
    <source>
        <dbReference type="Proteomes" id="UP001279734"/>
    </source>
</evidence>
<accession>A0AAD3XRR6</accession>
<protein>
    <recommendedName>
        <fullName evidence="4">Aspartate racemase</fullName>
    </recommendedName>
</protein>
<organism evidence="2 3">
    <name type="scientific">Nepenthes gracilis</name>
    <name type="common">Slender pitcher plant</name>
    <dbReference type="NCBI Taxonomy" id="150966"/>
    <lineage>
        <taxon>Eukaryota</taxon>
        <taxon>Viridiplantae</taxon>
        <taxon>Streptophyta</taxon>
        <taxon>Embryophyta</taxon>
        <taxon>Tracheophyta</taxon>
        <taxon>Spermatophyta</taxon>
        <taxon>Magnoliopsida</taxon>
        <taxon>eudicotyledons</taxon>
        <taxon>Gunneridae</taxon>
        <taxon>Pentapetalae</taxon>
        <taxon>Caryophyllales</taxon>
        <taxon>Nepenthaceae</taxon>
        <taxon>Nepenthes</taxon>
    </lineage>
</organism>
<dbReference type="Gene3D" id="3.40.50.1860">
    <property type="match status" value="2"/>
</dbReference>
<dbReference type="Pfam" id="PF01177">
    <property type="entry name" value="Asp_Glu_race"/>
    <property type="match status" value="1"/>
</dbReference>
<evidence type="ECO:0000256" key="1">
    <source>
        <dbReference type="ARBA" id="ARBA00023235"/>
    </source>
</evidence>
<reference evidence="2" key="1">
    <citation type="submission" date="2023-05" db="EMBL/GenBank/DDBJ databases">
        <title>Nepenthes gracilis genome sequencing.</title>
        <authorList>
            <person name="Fukushima K."/>
        </authorList>
    </citation>
    <scope>NUCLEOTIDE SEQUENCE</scope>
    <source>
        <strain evidence="2">SING2019-196</strain>
    </source>
</reference>
<keyword evidence="1" id="KW-0413">Isomerase</keyword>
<dbReference type="InterPro" id="IPR015942">
    <property type="entry name" value="Asp/Glu/hydantoin_racemase"/>
</dbReference>
<name>A0AAD3XRR6_NEPGR</name>
<sequence length="336" mass="36817">MIDEGTLMSSYTLGCPSLVSGKMHKLGTLRKTRLLPPVVANPSSVLIQTCEGYNSPHSKRNLASNGQISLTISDSGNPEGNQANTVGILGGVSVDSTVSFLHKLRQWSSEEGKDCPPFVLCSHPPLKEDLFFHGGPFPSLNGRNQPTRLDVAPIIANLQHKRRFLEHGGAQCIVMPCNVLRLWHDEISQGCSVPFLHMGECVAMEVKEANMKPLEAGSPLRIGFLDTYAALTAGFYQEKLQNEGFEVVLPDKATMEHTLLPAIEALERKDIEGAQNLLRIALQVLLVRAVNAVILASDDLRDLLPRDDPLLRKCIDPMDALVRATIRWARVSEDGT</sequence>
<dbReference type="PANTHER" id="PTHR21198:SF7">
    <property type="entry name" value="ASPARTATE-GLUTAMATE RACEMASE FAMILY"/>
    <property type="match status" value="1"/>
</dbReference>
<dbReference type="EMBL" id="BSYO01000013">
    <property type="protein sequence ID" value="GMH14279.1"/>
    <property type="molecule type" value="Genomic_DNA"/>
</dbReference>